<gene>
    <name evidence="2" type="ORF">BM477_06480</name>
</gene>
<dbReference type="STRING" id="156892.BM477_06480"/>
<protein>
    <recommendedName>
        <fullName evidence="1">Ferritin-like domain-containing protein</fullName>
    </recommendedName>
</protein>
<proteinExistence type="predicted"/>
<comment type="caution">
    <text evidence="2">The sequence shown here is derived from an EMBL/GenBank/DDBJ whole genome shotgun (WGS) entry which is preliminary data.</text>
</comment>
<evidence type="ECO:0000313" key="2">
    <source>
        <dbReference type="EMBL" id="OKL48101.1"/>
    </source>
</evidence>
<dbReference type="InterPro" id="IPR012347">
    <property type="entry name" value="Ferritin-like"/>
</dbReference>
<name>A0A1Q5PM13_9ACTO</name>
<dbReference type="AlphaFoldDB" id="A0A1Q5PM13"/>
<organism evidence="2 3">
    <name type="scientific">Boudabousia marimammalium</name>
    <dbReference type="NCBI Taxonomy" id="156892"/>
    <lineage>
        <taxon>Bacteria</taxon>
        <taxon>Bacillati</taxon>
        <taxon>Actinomycetota</taxon>
        <taxon>Actinomycetes</taxon>
        <taxon>Actinomycetales</taxon>
        <taxon>Actinomycetaceae</taxon>
        <taxon>Boudabousia</taxon>
    </lineage>
</organism>
<accession>A0A1Q5PM13</accession>
<feature type="domain" description="Ferritin-like" evidence="1">
    <location>
        <begin position="25"/>
        <end position="176"/>
    </location>
</feature>
<dbReference type="EMBL" id="MPDM01000006">
    <property type="protein sequence ID" value="OKL48101.1"/>
    <property type="molecule type" value="Genomic_DNA"/>
</dbReference>
<keyword evidence="3" id="KW-1185">Reference proteome</keyword>
<dbReference type="InterPro" id="IPR059125">
    <property type="entry name" value="Ferritin_actino"/>
</dbReference>
<dbReference type="Pfam" id="PF13794">
    <property type="entry name" value="MiaE_2"/>
    <property type="match status" value="1"/>
</dbReference>
<evidence type="ECO:0000259" key="1">
    <source>
        <dbReference type="Pfam" id="PF13794"/>
    </source>
</evidence>
<reference evidence="3" key="1">
    <citation type="submission" date="2016-11" db="EMBL/GenBank/DDBJ databases">
        <title>Actinomyces gypaetusis sp. nov. isolated from Gypaetus barbatus in Qinghai Tibet Plateau China.</title>
        <authorList>
            <person name="Meng X."/>
        </authorList>
    </citation>
    <scope>NUCLEOTIDE SEQUENCE [LARGE SCALE GENOMIC DNA]</scope>
    <source>
        <strain evidence="3">DSM 15383</strain>
    </source>
</reference>
<dbReference type="Proteomes" id="UP000186465">
    <property type="component" value="Unassembled WGS sequence"/>
</dbReference>
<dbReference type="Gene3D" id="1.20.1260.10">
    <property type="match status" value="1"/>
</dbReference>
<sequence length="218" mass="23862">MSKDDKLFTNQEDKPLVEATPAQAGFVAYASLAAVGRMGKDSTMCPSVHQSLQLAGMMSQACEAIDNLHRWAQKHDEELPGLVAAFYGNVNDLESRLRPRDWWERLVKSYITIGLFADLAAEVGAGTDLLECAPAMTDYGYADFARPLLLAHVENDEAETARLSLWGRRVFGETLGLTREGLTLRLELGVRGTTKLIEVMHALGGKHEDRMEAAGLAG</sequence>
<dbReference type="RefSeq" id="WP_075361870.1">
    <property type="nucleotide sequence ID" value="NZ_MPDM01000006.1"/>
</dbReference>
<evidence type="ECO:0000313" key="3">
    <source>
        <dbReference type="Proteomes" id="UP000186465"/>
    </source>
</evidence>
<dbReference type="OrthoDB" id="3728083at2"/>